<reference evidence="2" key="1">
    <citation type="journal article" date="2022" name="Mol. Ecol. Resour.">
        <title>The genomes of chicory, endive, great burdock and yacon provide insights into Asteraceae palaeo-polyploidization history and plant inulin production.</title>
        <authorList>
            <person name="Fan W."/>
            <person name="Wang S."/>
            <person name="Wang H."/>
            <person name="Wang A."/>
            <person name="Jiang F."/>
            <person name="Liu H."/>
            <person name="Zhao H."/>
            <person name="Xu D."/>
            <person name="Zhang Y."/>
        </authorList>
    </citation>
    <scope>NUCLEOTIDE SEQUENCE [LARGE SCALE GENOMIC DNA]</scope>
    <source>
        <strain evidence="2">cv. Yunnan</strain>
    </source>
</reference>
<dbReference type="EMBL" id="CM042026">
    <property type="protein sequence ID" value="KAI3805439.1"/>
    <property type="molecule type" value="Genomic_DNA"/>
</dbReference>
<reference evidence="1 2" key="2">
    <citation type="journal article" date="2022" name="Mol. Ecol. Resour.">
        <title>The genomes of chicory, endive, great burdock and yacon provide insights into Asteraceae paleo-polyploidization history and plant inulin production.</title>
        <authorList>
            <person name="Fan W."/>
            <person name="Wang S."/>
            <person name="Wang H."/>
            <person name="Wang A."/>
            <person name="Jiang F."/>
            <person name="Liu H."/>
            <person name="Zhao H."/>
            <person name="Xu D."/>
            <person name="Zhang Y."/>
        </authorList>
    </citation>
    <scope>NUCLEOTIDE SEQUENCE [LARGE SCALE GENOMIC DNA]</scope>
    <source>
        <strain evidence="2">cv. Yunnan</strain>
        <tissue evidence="1">Leaves</tissue>
    </source>
</reference>
<gene>
    <name evidence="1" type="ORF">L1987_27823</name>
</gene>
<dbReference type="Proteomes" id="UP001056120">
    <property type="component" value="Linkage Group LG09"/>
</dbReference>
<organism evidence="1 2">
    <name type="scientific">Smallanthus sonchifolius</name>
    <dbReference type="NCBI Taxonomy" id="185202"/>
    <lineage>
        <taxon>Eukaryota</taxon>
        <taxon>Viridiplantae</taxon>
        <taxon>Streptophyta</taxon>
        <taxon>Embryophyta</taxon>
        <taxon>Tracheophyta</taxon>
        <taxon>Spermatophyta</taxon>
        <taxon>Magnoliopsida</taxon>
        <taxon>eudicotyledons</taxon>
        <taxon>Gunneridae</taxon>
        <taxon>Pentapetalae</taxon>
        <taxon>asterids</taxon>
        <taxon>campanulids</taxon>
        <taxon>Asterales</taxon>
        <taxon>Asteraceae</taxon>
        <taxon>Asteroideae</taxon>
        <taxon>Heliantheae alliance</taxon>
        <taxon>Millerieae</taxon>
        <taxon>Smallanthus</taxon>
    </lineage>
</organism>
<accession>A0ACB9IBS4</accession>
<evidence type="ECO:0000313" key="2">
    <source>
        <dbReference type="Proteomes" id="UP001056120"/>
    </source>
</evidence>
<comment type="caution">
    <text evidence="1">The sequence shown here is derived from an EMBL/GenBank/DDBJ whole genome shotgun (WGS) entry which is preliminary data.</text>
</comment>
<protein>
    <submittedName>
        <fullName evidence="1">Uncharacterized protein</fullName>
    </submittedName>
</protein>
<sequence>MTMISSLTRFGRRQLHTIVSTQIIKPSSPTPPHLKTYNLSVLDQFIPSSFVPLVTFYQNTSIYHRSHDQILDLKNSLSHTLTKYFPFAGRHATIAPTYVDCNDHGAEFIEASIDSTLSDFLQSSNPKDLDELYPYGRIWNTSNSSAHDLKQDAVIPLAVKLNHFECGGVAVAASLSHKIGDAYSLIHFLIDWAKMTRVCSNKEACEVPIKPHFISYGNTNINFSRVLEQQSNDCVTRSFMFPNSKIDELKLRVRAKTGDSGQPISNPTRVEILTWLLYKCAVGAAMENNLGSLNPTCIRVATNLRDKMIEPLPENSIGNFLGAIEVQTTDEMELKPEFLIGELRNQKKKIHGLKNIEAAFAPLLNKFSDSDLEKHQRKLENAYICSSLCRYPAYRIDFGWGSPIKATTPGNLRKNSFVLMDAPNGEGIEVLVCLGKQDMGIIERDNELLPFAIIS</sequence>
<keyword evidence="2" id="KW-1185">Reference proteome</keyword>
<evidence type="ECO:0000313" key="1">
    <source>
        <dbReference type="EMBL" id="KAI3805439.1"/>
    </source>
</evidence>
<name>A0ACB9IBS4_9ASTR</name>
<proteinExistence type="predicted"/>